<dbReference type="PROSITE" id="PS50011">
    <property type="entry name" value="PROTEIN_KINASE_DOM"/>
    <property type="match status" value="1"/>
</dbReference>
<sequence>MLSAVIRVVARSAAIQLEEVTALSAAASVNSQHTRKGKGKGKEKEGDTDTDSSVNHVQSDLVKVQTLSDILEQHESRSPPFTSSAPPASSSTSSKKLSPLDRLISQAPHSPPPPAPATHPDRHIEAEQRKKKGLPPTPSSETLISPSPSKSRSKTVSSSTSSTSRQPPTNSIGPSLNDLIKASPRQNPPPAPDTHPDRHIEAEQSRKRKSQTPSASPSVSVQSTATKEEKINRSNKASTSKPLDELVNASAYSIPTTSEGVSSNVEGPTTNSAGSGGIKQVENDVSIPAGLPTEASQPIQLDNNSAISGESSGARPIETVDGMEDRGADPTSIKSQLDDEEEIPVVLRASKVPSSRLGRLFHYGSLAASLSIGAASESIRRTAGGNKSNGSVFMSDANIRRLVATLGRMRGAALKLGQFMSIQDNHMLPPEIEQVLHQVQAHANYMPDWQMEKVMREEFGSDWQSLFSSFDRTPIASASIGQVHRATLASTDEAVAVKIQFPGVSSSIESDLNNLSLLLRSSALLPKGLYLQNTIAVMRRELQDECDYVMEAAAGRKFAELLKDDDYFSVPSVVEEGTTGRVLTTSWMDGKPLSKVRGLSQEARDRIGTNILRLCLMELFQFRFMQTDPNWANFLYTNTNGKEGIQLIDFGASREYTKEFMDGWYRLLKSCLVGDRGMMKEESLKLGYLTGEENDVMVEAHLDSMALVASPFSYSGKYPFAKQTITDSVRALIPIMLKHRLTPPPQETYSLNRKLSGAFLMCAKLGANVDCQKLWEENVGNYKEG</sequence>
<keyword evidence="2" id="KW-0808">Transferase</keyword>
<name>A0AAX4KFC4_9TREE</name>
<dbReference type="CDD" id="cd13970">
    <property type="entry name" value="ABC1_ADCK3"/>
    <property type="match status" value="1"/>
</dbReference>
<feature type="compositionally biased region" description="Basic and acidic residues" evidence="5">
    <location>
        <begin position="194"/>
        <end position="205"/>
    </location>
</feature>
<dbReference type="RefSeq" id="XP_066082055.1">
    <property type="nucleotide sequence ID" value="XM_066225958.1"/>
</dbReference>
<feature type="compositionally biased region" description="Polar residues" evidence="5">
    <location>
        <begin position="294"/>
        <end position="311"/>
    </location>
</feature>
<feature type="compositionally biased region" description="Low complexity" evidence="5">
    <location>
        <begin position="78"/>
        <end position="97"/>
    </location>
</feature>
<dbReference type="InterPro" id="IPR000719">
    <property type="entry name" value="Prot_kinase_dom"/>
</dbReference>
<proteinExistence type="inferred from homology"/>
<feature type="domain" description="Protein kinase" evidence="6">
    <location>
        <begin position="469"/>
        <end position="785"/>
    </location>
</feature>
<dbReference type="Pfam" id="PF03109">
    <property type="entry name" value="ABC1"/>
    <property type="match status" value="1"/>
</dbReference>
<keyword evidence="4" id="KW-0067">ATP-binding</keyword>
<evidence type="ECO:0000256" key="2">
    <source>
        <dbReference type="ARBA" id="ARBA00022679"/>
    </source>
</evidence>
<keyword evidence="8" id="KW-1185">Reference proteome</keyword>
<dbReference type="SUPFAM" id="SSF56112">
    <property type="entry name" value="Protein kinase-like (PK-like)"/>
    <property type="match status" value="1"/>
</dbReference>
<evidence type="ECO:0000256" key="3">
    <source>
        <dbReference type="ARBA" id="ARBA00022741"/>
    </source>
</evidence>
<evidence type="ECO:0000256" key="1">
    <source>
        <dbReference type="ARBA" id="ARBA00009670"/>
    </source>
</evidence>
<dbReference type="GO" id="GO:0006744">
    <property type="term" value="P:ubiquinone biosynthetic process"/>
    <property type="evidence" value="ECO:0007669"/>
    <property type="project" value="TreeGrafter"/>
</dbReference>
<accession>A0AAX4KFC4</accession>
<dbReference type="EMBL" id="CP144089">
    <property type="protein sequence ID" value="WWD04088.1"/>
    <property type="molecule type" value="Genomic_DNA"/>
</dbReference>
<dbReference type="PANTHER" id="PTHR43851:SF3">
    <property type="entry name" value="COENZYME Q8"/>
    <property type="match status" value="1"/>
</dbReference>
<dbReference type="KEGG" id="ker:91100957"/>
<dbReference type="Proteomes" id="UP001358614">
    <property type="component" value="Chromosome 1"/>
</dbReference>
<dbReference type="GeneID" id="91100957"/>
<feature type="compositionally biased region" description="Polar residues" evidence="5">
    <location>
        <begin position="250"/>
        <end position="273"/>
    </location>
</feature>
<comment type="similarity">
    <text evidence="1">Belongs to the protein kinase superfamily. ADCK protein kinase family.</text>
</comment>
<organism evidence="7 8">
    <name type="scientific">Kwoniella europaea PYCC6329</name>
    <dbReference type="NCBI Taxonomy" id="1423913"/>
    <lineage>
        <taxon>Eukaryota</taxon>
        <taxon>Fungi</taxon>
        <taxon>Dikarya</taxon>
        <taxon>Basidiomycota</taxon>
        <taxon>Agaricomycotina</taxon>
        <taxon>Tremellomycetes</taxon>
        <taxon>Tremellales</taxon>
        <taxon>Cryptococcaceae</taxon>
        <taxon>Kwoniella</taxon>
    </lineage>
</organism>
<protein>
    <recommendedName>
        <fullName evidence="6">Protein kinase domain-containing protein</fullName>
    </recommendedName>
</protein>
<feature type="compositionally biased region" description="Polar residues" evidence="5">
    <location>
        <begin position="211"/>
        <end position="225"/>
    </location>
</feature>
<evidence type="ECO:0000259" key="6">
    <source>
        <dbReference type="PROSITE" id="PS50011"/>
    </source>
</evidence>
<feature type="region of interest" description="Disordered" evidence="5">
    <location>
        <begin position="27"/>
        <end position="339"/>
    </location>
</feature>
<gene>
    <name evidence="7" type="ORF">V865_002153</name>
</gene>
<keyword evidence="3" id="KW-0547">Nucleotide-binding</keyword>
<dbReference type="GO" id="GO:0005524">
    <property type="term" value="F:ATP binding"/>
    <property type="evidence" value="ECO:0007669"/>
    <property type="project" value="UniProtKB-KW"/>
</dbReference>
<evidence type="ECO:0000313" key="8">
    <source>
        <dbReference type="Proteomes" id="UP001358614"/>
    </source>
</evidence>
<dbReference type="InterPro" id="IPR011009">
    <property type="entry name" value="Kinase-like_dom_sf"/>
</dbReference>
<reference evidence="7 8" key="1">
    <citation type="submission" date="2024-01" db="EMBL/GenBank/DDBJ databases">
        <title>Comparative genomics of Cryptococcus and Kwoniella reveals pathogenesis evolution and contrasting modes of karyotype evolution via chromosome fusion or intercentromeric recombination.</title>
        <authorList>
            <person name="Coelho M.A."/>
            <person name="David-Palma M."/>
            <person name="Shea T."/>
            <person name="Bowers K."/>
            <person name="McGinley-Smith S."/>
            <person name="Mohammad A.W."/>
            <person name="Gnirke A."/>
            <person name="Yurkov A.M."/>
            <person name="Nowrousian M."/>
            <person name="Sun S."/>
            <person name="Cuomo C.A."/>
            <person name="Heitman J."/>
        </authorList>
    </citation>
    <scope>NUCLEOTIDE SEQUENCE [LARGE SCALE GENOMIC DNA]</scope>
    <source>
        <strain evidence="7 8">PYCC6329</strain>
    </source>
</reference>
<dbReference type="InterPro" id="IPR004147">
    <property type="entry name" value="ABC1_dom"/>
</dbReference>
<dbReference type="PANTHER" id="PTHR43851">
    <property type="match status" value="1"/>
</dbReference>
<evidence type="ECO:0000256" key="5">
    <source>
        <dbReference type="SAM" id="MobiDB-lite"/>
    </source>
</evidence>
<feature type="compositionally biased region" description="Low complexity" evidence="5">
    <location>
        <begin position="145"/>
        <end position="171"/>
    </location>
</feature>
<dbReference type="InterPro" id="IPR034646">
    <property type="entry name" value="ADCK3_dom"/>
</dbReference>
<evidence type="ECO:0000256" key="4">
    <source>
        <dbReference type="ARBA" id="ARBA00022840"/>
    </source>
</evidence>
<dbReference type="GO" id="GO:0004672">
    <property type="term" value="F:protein kinase activity"/>
    <property type="evidence" value="ECO:0007669"/>
    <property type="project" value="InterPro"/>
</dbReference>
<evidence type="ECO:0000313" key="7">
    <source>
        <dbReference type="EMBL" id="WWD04088.1"/>
    </source>
</evidence>
<feature type="compositionally biased region" description="Basic and acidic residues" evidence="5">
    <location>
        <begin position="119"/>
        <end position="128"/>
    </location>
</feature>
<dbReference type="AlphaFoldDB" id="A0AAX4KFC4"/>
<dbReference type="InterPro" id="IPR051409">
    <property type="entry name" value="Atypical_kinase_ADCK"/>
</dbReference>